<feature type="compositionally biased region" description="Basic and acidic residues" evidence="9">
    <location>
        <begin position="1223"/>
        <end position="1254"/>
    </location>
</feature>
<feature type="compositionally biased region" description="Low complexity" evidence="9">
    <location>
        <begin position="1338"/>
        <end position="1351"/>
    </location>
</feature>
<comment type="similarity">
    <text evidence="2">Belongs to the ABC transporter superfamily. ABCG family. Eye pigment precursor importer (TC 3.A.1.204) subfamily.</text>
</comment>
<evidence type="ECO:0000256" key="9">
    <source>
        <dbReference type="SAM" id="MobiDB-lite"/>
    </source>
</evidence>
<dbReference type="InterPro" id="IPR052215">
    <property type="entry name" value="Plant_ABCG"/>
</dbReference>
<dbReference type="InterPro" id="IPR017871">
    <property type="entry name" value="ABC_transporter-like_CS"/>
</dbReference>
<keyword evidence="5" id="KW-0547">Nucleotide-binding</keyword>
<dbReference type="SMART" id="SM00382">
    <property type="entry name" value="AAA"/>
    <property type="match status" value="1"/>
</dbReference>
<feature type="compositionally biased region" description="Basic and acidic residues" evidence="9">
    <location>
        <begin position="1057"/>
        <end position="1071"/>
    </location>
</feature>
<protein>
    <recommendedName>
        <fullName evidence="11">ABC transporter domain-containing protein</fullName>
    </recommendedName>
</protein>
<keyword evidence="4 10" id="KW-0812">Transmembrane</keyword>
<comment type="subcellular location">
    <subcellularLocation>
        <location evidence="1">Membrane</location>
        <topology evidence="1">Multi-pass membrane protein</topology>
    </subcellularLocation>
</comment>
<evidence type="ECO:0000256" key="6">
    <source>
        <dbReference type="ARBA" id="ARBA00022840"/>
    </source>
</evidence>
<reference evidence="13" key="1">
    <citation type="submission" date="2015-09" db="EMBL/GenBank/DDBJ databases">
        <authorList>
            <person name="Fill T.P."/>
            <person name="Baretta J.F."/>
            <person name="de Almeida L.G."/>
            <person name="Rocha M."/>
            <person name="de Souza D.H."/>
            <person name="Malavazi I."/>
            <person name="Cerdeira L.T."/>
            <person name="Hong H."/>
            <person name="Samborskyy M."/>
            <person name="de Vasconcelos A.T."/>
            <person name="Leadlay P."/>
            <person name="Rodrigues-Filho E."/>
        </authorList>
    </citation>
    <scope>NUCLEOTIDE SEQUENCE [LARGE SCALE GENOMIC DNA]</scope>
    <source>
        <strain evidence="13">LaBioMMi 136</strain>
    </source>
</reference>
<evidence type="ECO:0000313" key="13">
    <source>
        <dbReference type="Proteomes" id="UP000190744"/>
    </source>
</evidence>
<feature type="compositionally biased region" description="Low complexity" evidence="9">
    <location>
        <begin position="1208"/>
        <end position="1219"/>
    </location>
</feature>
<accession>A0A1S9RYF5</accession>
<dbReference type="Gene3D" id="3.40.50.300">
    <property type="entry name" value="P-loop containing nucleotide triphosphate hydrolases"/>
    <property type="match status" value="1"/>
</dbReference>
<dbReference type="GO" id="GO:0140359">
    <property type="term" value="F:ABC-type transporter activity"/>
    <property type="evidence" value="ECO:0007669"/>
    <property type="project" value="InterPro"/>
</dbReference>
<dbReference type="PANTHER" id="PTHR48042:SF11">
    <property type="entry name" value="ABC TRANSPORTER G FAMILY MEMBER 11"/>
    <property type="match status" value="1"/>
</dbReference>
<feature type="transmembrane region" description="Helical" evidence="10">
    <location>
        <begin position="378"/>
        <end position="400"/>
    </location>
</feature>
<keyword evidence="3" id="KW-0813">Transport</keyword>
<dbReference type="Proteomes" id="UP000190744">
    <property type="component" value="Unassembled WGS sequence"/>
</dbReference>
<feature type="transmembrane region" description="Helical" evidence="10">
    <location>
        <begin position="519"/>
        <end position="541"/>
    </location>
</feature>
<feature type="compositionally biased region" description="Polar residues" evidence="9">
    <location>
        <begin position="1408"/>
        <end position="1418"/>
    </location>
</feature>
<evidence type="ECO:0000256" key="4">
    <source>
        <dbReference type="ARBA" id="ARBA00022692"/>
    </source>
</evidence>
<feature type="compositionally biased region" description="Basic and acidic residues" evidence="9">
    <location>
        <begin position="852"/>
        <end position="887"/>
    </location>
</feature>
<comment type="caution">
    <text evidence="12">The sequence shown here is derived from an EMBL/GenBank/DDBJ whole genome shotgun (WGS) entry which is preliminary data.</text>
</comment>
<keyword evidence="8 10" id="KW-0472">Membrane</keyword>
<keyword evidence="6" id="KW-0067">ATP-binding</keyword>
<dbReference type="Pfam" id="PF00005">
    <property type="entry name" value="ABC_tran"/>
    <property type="match status" value="1"/>
</dbReference>
<dbReference type="InterPro" id="IPR013525">
    <property type="entry name" value="ABC2_TM"/>
</dbReference>
<evidence type="ECO:0000256" key="5">
    <source>
        <dbReference type="ARBA" id="ARBA00022741"/>
    </source>
</evidence>
<dbReference type="FunFam" id="3.40.50.300:FF:001305">
    <property type="entry name" value="ABCG transporter ABC superfamily"/>
    <property type="match status" value="1"/>
</dbReference>
<feature type="transmembrane region" description="Helical" evidence="10">
    <location>
        <begin position="493"/>
        <end position="512"/>
    </location>
</feature>
<keyword evidence="7 10" id="KW-1133">Transmembrane helix</keyword>
<dbReference type="SUPFAM" id="SSF52540">
    <property type="entry name" value="P-loop containing nucleoside triphosphate hydrolases"/>
    <property type="match status" value="1"/>
</dbReference>
<dbReference type="Pfam" id="PF01061">
    <property type="entry name" value="ABC2_membrane"/>
    <property type="match status" value="1"/>
</dbReference>
<name>A0A1S9RYF5_PENBI</name>
<feature type="transmembrane region" description="Helical" evidence="10">
    <location>
        <begin position="456"/>
        <end position="481"/>
    </location>
</feature>
<feature type="compositionally biased region" description="Basic and acidic residues" evidence="9">
    <location>
        <begin position="1295"/>
        <end position="1308"/>
    </location>
</feature>
<dbReference type="PROSITE" id="PS50893">
    <property type="entry name" value="ABC_TRANSPORTER_2"/>
    <property type="match status" value="1"/>
</dbReference>
<feature type="region of interest" description="Disordered" evidence="9">
    <location>
        <begin position="1000"/>
        <end position="1028"/>
    </location>
</feature>
<feature type="compositionally biased region" description="Basic and acidic residues" evidence="9">
    <location>
        <begin position="1421"/>
        <end position="1442"/>
    </location>
</feature>
<dbReference type="PROSITE" id="PS00211">
    <property type="entry name" value="ABC_TRANSPORTER_1"/>
    <property type="match status" value="1"/>
</dbReference>
<feature type="compositionally biased region" description="Low complexity" evidence="9">
    <location>
        <begin position="1013"/>
        <end position="1024"/>
    </location>
</feature>
<dbReference type="InterPro" id="IPR043926">
    <property type="entry name" value="ABCG_dom"/>
</dbReference>
<feature type="compositionally biased region" description="Polar residues" evidence="9">
    <location>
        <begin position="822"/>
        <end position="836"/>
    </location>
</feature>
<evidence type="ECO:0000259" key="11">
    <source>
        <dbReference type="PROSITE" id="PS50893"/>
    </source>
</evidence>
<dbReference type="GO" id="GO:0016887">
    <property type="term" value="F:ATP hydrolysis activity"/>
    <property type="evidence" value="ECO:0007669"/>
    <property type="project" value="InterPro"/>
</dbReference>
<organism evidence="12 13">
    <name type="scientific">Penicillium brasilianum</name>
    <dbReference type="NCBI Taxonomy" id="104259"/>
    <lineage>
        <taxon>Eukaryota</taxon>
        <taxon>Fungi</taxon>
        <taxon>Dikarya</taxon>
        <taxon>Ascomycota</taxon>
        <taxon>Pezizomycotina</taxon>
        <taxon>Eurotiomycetes</taxon>
        <taxon>Eurotiomycetidae</taxon>
        <taxon>Eurotiales</taxon>
        <taxon>Aspergillaceae</taxon>
        <taxon>Penicillium</taxon>
    </lineage>
</organism>
<dbReference type="InterPro" id="IPR027417">
    <property type="entry name" value="P-loop_NTPase"/>
</dbReference>
<feature type="compositionally biased region" description="Basic and acidic residues" evidence="9">
    <location>
        <begin position="1183"/>
        <end position="1192"/>
    </location>
</feature>
<feature type="region of interest" description="Disordered" evidence="9">
    <location>
        <begin position="1044"/>
        <end position="1361"/>
    </location>
</feature>
<evidence type="ECO:0000256" key="2">
    <source>
        <dbReference type="ARBA" id="ARBA00005814"/>
    </source>
</evidence>
<evidence type="ECO:0000256" key="3">
    <source>
        <dbReference type="ARBA" id="ARBA00022448"/>
    </source>
</evidence>
<proteinExistence type="inferred from homology"/>
<feature type="compositionally biased region" description="Polar residues" evidence="9">
    <location>
        <begin position="1311"/>
        <end position="1321"/>
    </location>
</feature>
<evidence type="ECO:0000256" key="10">
    <source>
        <dbReference type="SAM" id="Phobius"/>
    </source>
</evidence>
<gene>
    <name evidence="12" type="ORF">PEBR_03669</name>
</gene>
<feature type="transmembrane region" description="Helical" evidence="10">
    <location>
        <begin position="412"/>
        <end position="435"/>
    </location>
</feature>
<dbReference type="PANTHER" id="PTHR48042">
    <property type="entry name" value="ABC TRANSPORTER G FAMILY MEMBER 11"/>
    <property type="match status" value="1"/>
</dbReference>
<feature type="region of interest" description="Disordered" evidence="9">
    <location>
        <begin position="1399"/>
        <end position="1458"/>
    </location>
</feature>
<dbReference type="Pfam" id="PF19055">
    <property type="entry name" value="ABC2_membrane_7"/>
    <property type="match status" value="1"/>
</dbReference>
<feature type="region of interest" description="Disordered" evidence="9">
    <location>
        <begin position="707"/>
        <end position="736"/>
    </location>
</feature>
<evidence type="ECO:0000256" key="8">
    <source>
        <dbReference type="ARBA" id="ARBA00023136"/>
    </source>
</evidence>
<feature type="compositionally biased region" description="Acidic residues" evidence="9">
    <location>
        <begin position="1273"/>
        <end position="1286"/>
    </location>
</feature>
<evidence type="ECO:0000256" key="1">
    <source>
        <dbReference type="ARBA" id="ARBA00004141"/>
    </source>
</evidence>
<evidence type="ECO:0000256" key="7">
    <source>
        <dbReference type="ARBA" id="ARBA00022989"/>
    </source>
</evidence>
<feature type="compositionally biased region" description="Basic and acidic residues" evidence="9">
    <location>
        <begin position="1109"/>
        <end position="1162"/>
    </location>
</feature>
<evidence type="ECO:0000313" key="12">
    <source>
        <dbReference type="EMBL" id="OOQ90564.1"/>
    </source>
</evidence>
<dbReference type="EMBL" id="LJBN01000057">
    <property type="protein sequence ID" value="OOQ90564.1"/>
    <property type="molecule type" value="Genomic_DNA"/>
</dbReference>
<feature type="region of interest" description="Disordered" evidence="9">
    <location>
        <begin position="1"/>
        <end position="20"/>
    </location>
</feature>
<feature type="domain" description="ABC transporter" evidence="11">
    <location>
        <begin position="40"/>
        <end position="288"/>
    </location>
</feature>
<dbReference type="GO" id="GO:0005524">
    <property type="term" value="F:ATP binding"/>
    <property type="evidence" value="ECO:0007669"/>
    <property type="project" value="UniProtKB-KW"/>
</dbReference>
<dbReference type="InterPro" id="IPR003439">
    <property type="entry name" value="ABC_transporter-like_ATP-bd"/>
</dbReference>
<feature type="region of interest" description="Disordered" evidence="9">
    <location>
        <begin position="811"/>
        <end position="920"/>
    </location>
</feature>
<sequence>MGDPASAFDGNLENETSTPTLDVEWDGDSRFLMNHSVKNISWSGLTVTVKDRQTKKARDLIHDISGDVQQGELVALMGPSGCGKTTLLNVLARRPAASGAKVLGDSYVNGAKVDIGSFGRMTSYVEQEDALIGSLTVRETLKFAADLSLPSSVTKRQRMDRIRTLLEAFGIQNQANTLVGTPIRKGISGGQKRRVSVASQLITCPKILFLDEPTSGLDSTASYEVMSYAKEIARANNIIIIASIHQPSTTTFQLFDKLLLLSGGRTCYFGPINNVASYFGQIGHPIPAHTNPAEFLLDIVSADFGGAKGNAQERVQQIQNAWASSQESDTIVRHVSERARESEKAAGVLSAEDMARPGPVTITAALLHRSFIKSYRDVVAYGIRIAMYLGLAIMMGTVWLRLHPAQDYIQPFVNAIFFGSAFMSFMAVAYVPAYLEDRATFAKERANGLYGATPFIVSNFLIGLPFLFLISMLFSIVSYWLSNFRPDGSAFMIWVMWIFLDLVAAESLVVFVTSIFPNFVISLALVAFANGLWMSVGGFLVTPTILNPFWKYVFHYIDYQSYVFQGMMVNEFSQRNYSCGEGCHCTKAQRAQLFPLGLQLHLLPTTHRPPEKTFPFLLPPRWRPGPTPDAPPPDRSHVYPPNFPPFSDGDIAIWKIPPRTLRSLTDPDYAQLPAIALAIGRSDFRDCDYLKPGWATRKRRARNTRQKYLPNPSTPTESSLAHREPVWSKEGPSAVGHPKVPLSTVLFAARWFPRRPFVQQAMPAGRAHPQPAYVEDFDEVAHGVVPDSRQSANTTANTAVKISSRLDHRFPAEPLIDGASDSGYSSRTAATANSTQSGPSGGRSPPVPIKLDMPKQRTDLARKNSSRRERKDKERERVRPEHVEKQMGTHPHQLTHVQRSSSKPRRRDSAHIPHYNPPAADLYYEGSRPYHLQPSTPVERSAMEYPPYHFSRPPMAEYPPSSPQTARYPWAVEEYHRPASRPTRSNSFRAPMYHQERPMSMHGGMMAPPPPHMYHQQQPQYYDHGPPPASAYVSQYASSPYGGSYYGGSEYGPPTDYPRDRSHSRTRERSQQPRAHRSSSIYGGQPPMDHNVFPDWMDEPEPYDQWAPEEAHREMPRAYRRERETPREYHRERDVPREYHRDVPHEVPRGRAPKPPRDEDFYKMPPPPLPKPQKPKAQVHQTKRPERPELPRKAHTSQAVPAPRRQSRASMDMSDMAAALPDFSRRVSREDRLPDRTRSLRESKRSNSYHDPRRGAQVAVESSRRRRPTDYYYDVEDDDEDEDDDLGSSGTAGGLEDRERDRLGEAERYQALQSGRTTTMPASAEALLTKKAVGAGSDNGSQKSRSNSSRGSGSGNGEGKNMNLMVNGLTIGFTEESVAGKNISIRAGDTGRVQLSIAGDRAPKQYHASGSSYSDQTGRSARRELEEAPRRPRDDLRSERASRRSSQSTYGGNRRYAR</sequence>
<dbReference type="GO" id="GO:0016020">
    <property type="term" value="C:membrane"/>
    <property type="evidence" value="ECO:0007669"/>
    <property type="project" value="UniProtKB-SubCell"/>
</dbReference>
<dbReference type="InterPro" id="IPR003593">
    <property type="entry name" value="AAA+_ATPase"/>
</dbReference>